<dbReference type="InterPro" id="IPR038810">
    <property type="entry name" value="CNTLN"/>
</dbReference>
<dbReference type="AlphaFoldDB" id="A0A7I8VDJ0"/>
<dbReference type="EMBL" id="CAJFCJ010000003">
    <property type="protein sequence ID" value="CAD5113324.1"/>
    <property type="molecule type" value="Genomic_DNA"/>
</dbReference>
<comment type="caution">
    <text evidence="3">The sequence shown here is derived from an EMBL/GenBank/DDBJ whole genome shotgun (WGS) entry which is preliminary data.</text>
</comment>
<feature type="coiled-coil region" evidence="1">
    <location>
        <begin position="841"/>
        <end position="1030"/>
    </location>
</feature>
<sequence length="1151" mass="135243">MNFNKCQSCVNNEAELTKLHRERQVALEELSQCKADKEFVWSLWKRLQIANPDITQAINLVIQREKEKGEEKDKKILQILQNKDEQISSLKNNLNAYSIELNETTSIKQTLQNKILTLSQETEALKFRLQEFEEQNSLKRVEELNRINCNLTEEINNLQSLVKSQSEELVTLENENKELKKSLDELDPKLKRFESSYEQFEIKDKENVESLITLKEEVLRLRAEINNKAIELESCREELKELWNTHTQTTDHASQQSNLIKKLQNLQKDTESVINKQEDAYSQETNSWQQMYNELDNRYRLLMQSESDAQKELRRLKSTLSEKDFNLSSLHKQIKNLCSIVNYDNFAENNDEEVGICTDDLELQVKLLEEKLKEKNRLESEDDTEFPRANSAILEKRIKCLEEKLTNTEDMLSIKREELEELRQAHDRRKERLKSINSQYKLSKKQLKTYEQYEKDMKEQKNSFKALSRPSAASLRKENTKEVWNELGILRKENKNLIMERMNLQEKLDDYKVRGAQDAAALHELRVCLQQEKEELKFQIQQARLEVENRGPPPYLIKRIKDLEEESRSIKLQLDEQQVEVEQLREERNFLIEQSRIHKKEINKAKQEIAEKHIEFINVKKDLTVAQRTIKKLNRRRAMLSSSRNSIHKKQPLAALSRILDDQPTEDEWIDEYIEEQRPIRKEINQKPLKNKRSEDDFMKDKPIKEKQYRSRATSPVTVHEQRSDSKVQKQQTIALKQRISALNKQVSLLKQSRSAVQKSERDLRKQCEALKYDLSLTNQRLNSSKNAVDRLQCDLDRLRADKETLVLKLEEREGSVDESVNTEDMITKSEAEWAMQSARLRAANADITRQSCQIRKLKQELSDQSERSIAANEKNNRLERDLISKRKLLEEFRNKLNKAELQQESRARNSAETEAKIESLTELSSRQKVQIESLKQSLNAANKIRYEAEDKLNKVTNELDKKNRQLSDARKSKNELQTVVKDVENAAESHMKDLASQSESALSNAHRHLKTTENRLAQYQQFIKTFSNELLVSLYENRTALRRKEEDELKKSRKEDDGDEALDKAKKTAAGILNLSHSDLEEILTGNSDIESKESSLCFDSDPKLHEEMRKDQRWMRKVRKLLREKEFAFTLTQAFMEKVSEKCHLTALL</sequence>
<evidence type="ECO:0000313" key="3">
    <source>
        <dbReference type="EMBL" id="CAD5113324.1"/>
    </source>
</evidence>
<feature type="compositionally biased region" description="Basic and acidic residues" evidence="2">
    <location>
        <begin position="692"/>
        <end position="709"/>
    </location>
</feature>
<keyword evidence="1" id="KW-0175">Coiled coil</keyword>
<dbReference type="PANTHER" id="PTHR18957:SF0">
    <property type="entry name" value="CENTLEIN"/>
    <property type="match status" value="1"/>
</dbReference>
<proteinExistence type="predicted"/>
<evidence type="ECO:0000256" key="2">
    <source>
        <dbReference type="SAM" id="MobiDB-lite"/>
    </source>
</evidence>
<evidence type="ECO:0000256" key="1">
    <source>
        <dbReference type="SAM" id="Coils"/>
    </source>
</evidence>
<dbReference type="GO" id="GO:0005814">
    <property type="term" value="C:centriole"/>
    <property type="evidence" value="ECO:0007669"/>
    <property type="project" value="TreeGrafter"/>
</dbReference>
<dbReference type="OrthoDB" id="10011458at2759"/>
<feature type="coiled-coil region" evidence="1">
    <location>
        <begin position="358"/>
        <end position="463"/>
    </location>
</feature>
<organism evidence="3 4">
    <name type="scientific">Dimorphilus gyrociliatus</name>
    <dbReference type="NCBI Taxonomy" id="2664684"/>
    <lineage>
        <taxon>Eukaryota</taxon>
        <taxon>Metazoa</taxon>
        <taxon>Spiralia</taxon>
        <taxon>Lophotrochozoa</taxon>
        <taxon>Annelida</taxon>
        <taxon>Polychaeta</taxon>
        <taxon>Polychaeta incertae sedis</taxon>
        <taxon>Dinophilidae</taxon>
        <taxon>Dimorphilus</taxon>
    </lineage>
</organism>
<dbReference type="GO" id="GO:0005813">
    <property type="term" value="C:centrosome"/>
    <property type="evidence" value="ECO:0007669"/>
    <property type="project" value="TreeGrafter"/>
</dbReference>
<dbReference type="GO" id="GO:0010457">
    <property type="term" value="P:centriole-centriole cohesion"/>
    <property type="evidence" value="ECO:0007669"/>
    <property type="project" value="TreeGrafter"/>
</dbReference>
<dbReference type="PANTHER" id="PTHR18957">
    <property type="entry name" value="CENTLEIN"/>
    <property type="match status" value="1"/>
</dbReference>
<name>A0A7I8VDJ0_9ANNE</name>
<keyword evidence="4" id="KW-1185">Reference proteome</keyword>
<feature type="region of interest" description="Disordered" evidence="2">
    <location>
        <begin position="681"/>
        <end position="730"/>
    </location>
</feature>
<protein>
    <submittedName>
        <fullName evidence="3">DgyrCDS2500</fullName>
    </submittedName>
</protein>
<feature type="coiled-coil region" evidence="1">
    <location>
        <begin position="80"/>
        <end position="280"/>
    </location>
</feature>
<gene>
    <name evidence="3" type="ORF">DGYR_LOCUS2339</name>
</gene>
<reference evidence="3 4" key="1">
    <citation type="submission" date="2020-08" db="EMBL/GenBank/DDBJ databases">
        <authorList>
            <person name="Hejnol A."/>
        </authorList>
    </citation>
    <scope>NUCLEOTIDE SEQUENCE [LARGE SCALE GENOMIC DNA]</scope>
</reference>
<dbReference type="Proteomes" id="UP000549394">
    <property type="component" value="Unassembled WGS sequence"/>
</dbReference>
<feature type="coiled-coil region" evidence="1">
    <location>
        <begin position="487"/>
        <end position="608"/>
    </location>
</feature>
<accession>A0A7I8VDJ0</accession>
<feature type="coiled-coil region" evidence="1">
    <location>
        <begin position="782"/>
        <end position="809"/>
    </location>
</feature>
<evidence type="ECO:0000313" key="4">
    <source>
        <dbReference type="Proteomes" id="UP000549394"/>
    </source>
</evidence>